<gene>
    <name evidence="12" type="ORF">OUQ99_02260</name>
</gene>
<keyword evidence="5 10" id="KW-1133">Transmembrane helix</keyword>
<keyword evidence="4 10" id="KW-0812">Transmembrane</keyword>
<feature type="transmembrane region" description="Helical" evidence="10">
    <location>
        <begin position="228"/>
        <end position="246"/>
    </location>
</feature>
<dbReference type="SUPFAM" id="SSF103473">
    <property type="entry name" value="MFS general substrate transporter"/>
    <property type="match status" value="1"/>
</dbReference>
<evidence type="ECO:0000259" key="11">
    <source>
        <dbReference type="PROSITE" id="PS50850"/>
    </source>
</evidence>
<feature type="compositionally biased region" description="Basic and acidic residues" evidence="9">
    <location>
        <begin position="411"/>
        <end position="436"/>
    </location>
</feature>
<keyword evidence="2" id="KW-0813">Transport</keyword>
<reference evidence="12 13" key="1">
    <citation type="journal article" date="2013" name="Int. J. Syst. Evol. Microbiol.">
        <title>Description of Streptomonospora sediminis sp. nov. and Streptomonospora nanhaiensis sp. nov., and reclassification of Nocardiopsis arabia Hozzein &amp; Goodfellow 2008 as Streptomonospora arabica comb. nov. and emended description of the genus Streptomonospora.</title>
        <authorList>
            <person name="Zhang D.F."/>
            <person name="Pan H.Q."/>
            <person name="He J."/>
            <person name="Zhang X.M."/>
            <person name="Zhang Y.G."/>
            <person name="Klenk H.P."/>
            <person name="Hu J.C."/>
            <person name="Li W.J."/>
        </authorList>
    </citation>
    <scope>NUCLEOTIDE SEQUENCE [LARGE SCALE GENOMIC DNA]</scope>
    <source>
        <strain evidence="12 13">12A09</strain>
    </source>
</reference>
<keyword evidence="3" id="KW-1003">Cell membrane</keyword>
<comment type="similarity">
    <text evidence="7">Belongs to the major facilitator superfamily. Drug:H(+) antiporter-3 (DHA3) (TC 2.A.1.21) family.</text>
</comment>
<dbReference type="EMBL" id="CP113264">
    <property type="protein sequence ID" value="WAE73970.1"/>
    <property type="molecule type" value="Genomic_DNA"/>
</dbReference>
<feature type="transmembrane region" description="Helical" evidence="10">
    <location>
        <begin position="266"/>
        <end position="286"/>
    </location>
</feature>
<evidence type="ECO:0000256" key="5">
    <source>
        <dbReference type="ARBA" id="ARBA00022989"/>
    </source>
</evidence>
<feature type="transmembrane region" description="Helical" evidence="10">
    <location>
        <begin position="144"/>
        <end position="164"/>
    </location>
</feature>
<evidence type="ECO:0000256" key="9">
    <source>
        <dbReference type="SAM" id="MobiDB-lite"/>
    </source>
</evidence>
<dbReference type="PANTHER" id="PTHR23513:SF9">
    <property type="entry name" value="ENTEROBACTIN EXPORTER ENTS"/>
    <property type="match status" value="1"/>
</dbReference>
<dbReference type="RefSeq" id="WP_267947749.1">
    <property type="nucleotide sequence ID" value="NZ_CP113264.1"/>
</dbReference>
<feature type="region of interest" description="Disordered" evidence="9">
    <location>
        <begin position="408"/>
        <end position="452"/>
    </location>
</feature>
<sequence>MRRSSAVYFASYALSLLGKGIAAVVMPLLVLDRTGDVLAAGVLATAATAASAVTGLVAGLLVDRVDRRRVSVASDLLAALTVAALPVVDALRGLDMAWFLALGVVGAVVRAPGMTAQETLLPALAALGPAGPRRLDRLIATRETVGNVLLLAGPGLGGLLVGLLGLTPALLLATAATSLLAAATTLVLDPRAGAVPERRRDPSAAGGAVRRAGADLLDGWRFLGRSRLVLGATLVTAMLVAVLSSLQTTLMPAYFTGEGLPELTGLTLSAIAAGSIAGSALYAATAGRVRRRSWFVVGMLGTLVGFGAVGSMASPWLVLGAAALVGLTYAPASAVLGVLTVEATPDAMRGRVLGAQNTVMLSAPALTSAPLAAVATAAGLPVAGAVVAALAGATAIAALLAPAFRSLDAPGPREADGRPERSPEPGGRDADGDRPEGAGGPAERLPRRQAPG</sequence>
<accession>A0ABY6YQ75</accession>
<dbReference type="InterPro" id="IPR020846">
    <property type="entry name" value="MFS_dom"/>
</dbReference>
<dbReference type="InterPro" id="IPR011701">
    <property type="entry name" value="MFS"/>
</dbReference>
<evidence type="ECO:0000313" key="13">
    <source>
        <dbReference type="Proteomes" id="UP001156498"/>
    </source>
</evidence>
<dbReference type="PANTHER" id="PTHR23513">
    <property type="entry name" value="INTEGRAL MEMBRANE EFFLUX PROTEIN-RELATED"/>
    <property type="match status" value="1"/>
</dbReference>
<name>A0ABY6YQ75_9ACTN</name>
<keyword evidence="6 10" id="KW-0472">Membrane</keyword>
<feature type="transmembrane region" description="Helical" evidence="10">
    <location>
        <begin position="359"/>
        <end position="380"/>
    </location>
</feature>
<proteinExistence type="inferred from homology"/>
<keyword evidence="13" id="KW-1185">Reference proteome</keyword>
<evidence type="ECO:0000256" key="7">
    <source>
        <dbReference type="ARBA" id="ARBA00038075"/>
    </source>
</evidence>
<feature type="transmembrane region" description="Helical" evidence="10">
    <location>
        <begin position="38"/>
        <end position="62"/>
    </location>
</feature>
<feature type="domain" description="Major facilitator superfamily (MFS) profile" evidence="11">
    <location>
        <begin position="1"/>
        <end position="409"/>
    </location>
</feature>
<organism evidence="12 13">
    <name type="scientific">Streptomonospora nanhaiensis</name>
    <dbReference type="NCBI Taxonomy" id="1323731"/>
    <lineage>
        <taxon>Bacteria</taxon>
        <taxon>Bacillati</taxon>
        <taxon>Actinomycetota</taxon>
        <taxon>Actinomycetes</taxon>
        <taxon>Streptosporangiales</taxon>
        <taxon>Nocardiopsidaceae</taxon>
        <taxon>Streptomonospora</taxon>
    </lineage>
</organism>
<dbReference type="Proteomes" id="UP001156498">
    <property type="component" value="Chromosome"/>
</dbReference>
<evidence type="ECO:0000256" key="1">
    <source>
        <dbReference type="ARBA" id="ARBA00004429"/>
    </source>
</evidence>
<protein>
    <recommendedName>
        <fullName evidence="8">Multidrug efflux pump Tap</fullName>
    </recommendedName>
</protein>
<evidence type="ECO:0000256" key="4">
    <source>
        <dbReference type="ARBA" id="ARBA00022692"/>
    </source>
</evidence>
<evidence type="ECO:0000313" key="12">
    <source>
        <dbReference type="EMBL" id="WAE73970.1"/>
    </source>
</evidence>
<feature type="transmembrane region" description="Helical" evidence="10">
    <location>
        <begin position="293"/>
        <end position="310"/>
    </location>
</feature>
<comment type="subcellular location">
    <subcellularLocation>
        <location evidence="1">Cell inner membrane</location>
        <topology evidence="1">Multi-pass membrane protein</topology>
    </subcellularLocation>
</comment>
<evidence type="ECO:0000256" key="10">
    <source>
        <dbReference type="SAM" id="Phobius"/>
    </source>
</evidence>
<dbReference type="PROSITE" id="PS50850">
    <property type="entry name" value="MFS"/>
    <property type="match status" value="1"/>
</dbReference>
<evidence type="ECO:0000256" key="6">
    <source>
        <dbReference type="ARBA" id="ARBA00023136"/>
    </source>
</evidence>
<evidence type="ECO:0000256" key="2">
    <source>
        <dbReference type="ARBA" id="ARBA00022448"/>
    </source>
</evidence>
<dbReference type="Pfam" id="PF07690">
    <property type="entry name" value="MFS_1"/>
    <property type="match status" value="1"/>
</dbReference>
<dbReference type="Gene3D" id="1.20.1250.20">
    <property type="entry name" value="MFS general substrate transporter like domains"/>
    <property type="match status" value="1"/>
</dbReference>
<feature type="transmembrane region" description="Helical" evidence="10">
    <location>
        <begin position="170"/>
        <end position="188"/>
    </location>
</feature>
<dbReference type="InterPro" id="IPR036259">
    <property type="entry name" value="MFS_trans_sf"/>
</dbReference>
<evidence type="ECO:0000256" key="3">
    <source>
        <dbReference type="ARBA" id="ARBA00022475"/>
    </source>
</evidence>
<evidence type="ECO:0000256" key="8">
    <source>
        <dbReference type="ARBA" id="ARBA00040914"/>
    </source>
</evidence>
<feature type="transmembrane region" description="Helical" evidence="10">
    <location>
        <begin position="316"/>
        <end position="339"/>
    </location>
</feature>
<feature type="transmembrane region" description="Helical" evidence="10">
    <location>
        <begin position="386"/>
        <end position="404"/>
    </location>
</feature>